<dbReference type="SUPFAM" id="SSF46785">
    <property type="entry name" value="Winged helix' DNA-binding domain"/>
    <property type="match status" value="1"/>
</dbReference>
<dbReference type="InterPro" id="IPR036388">
    <property type="entry name" value="WH-like_DNA-bd_sf"/>
</dbReference>
<name>H5X341_9PSEU</name>
<dbReference type="PROSITE" id="PS51000">
    <property type="entry name" value="HTH_DEOR_2"/>
    <property type="match status" value="1"/>
</dbReference>
<dbReference type="Gene3D" id="1.10.10.10">
    <property type="entry name" value="Winged helix-like DNA-binding domain superfamily/Winged helix DNA-binding domain"/>
    <property type="match status" value="1"/>
</dbReference>
<dbReference type="SMART" id="SM00420">
    <property type="entry name" value="HTH_DEOR"/>
    <property type="match status" value="1"/>
</dbReference>
<reference evidence="5 6" key="1">
    <citation type="journal article" date="2012" name="Stand. Genomic Sci.">
        <title>Genome sequence of the ocean sediment bacterium Saccharomonospora marina type strain (XMU15(T)).</title>
        <authorList>
            <person name="Klenk H.P."/>
            <person name="Lu M."/>
            <person name="Lucas S."/>
            <person name="Lapidus A."/>
            <person name="Copeland A."/>
            <person name="Pitluck S."/>
            <person name="Goodwin L.A."/>
            <person name="Han C."/>
            <person name="Tapia R."/>
            <person name="Brambilla E.M."/>
            <person name="Potter G."/>
            <person name="Land M."/>
            <person name="Ivanova N."/>
            <person name="Rohde M."/>
            <person name="Goker M."/>
            <person name="Detter J.C."/>
            <person name="Li W.J."/>
            <person name="Kyrpides N.C."/>
            <person name="Woyke T."/>
        </authorList>
    </citation>
    <scope>NUCLEOTIDE SEQUENCE [LARGE SCALE GENOMIC DNA]</scope>
    <source>
        <strain evidence="5 6">XMU15</strain>
    </source>
</reference>
<keyword evidence="3" id="KW-0804">Transcription</keyword>
<dbReference type="STRING" id="882083.SacmaDRAFT_5072"/>
<dbReference type="OrthoDB" id="3171994at2"/>
<evidence type="ECO:0000256" key="3">
    <source>
        <dbReference type="ARBA" id="ARBA00023163"/>
    </source>
</evidence>
<dbReference type="InterPro" id="IPR028349">
    <property type="entry name" value="PafC-like"/>
</dbReference>
<dbReference type="InterPro" id="IPR036390">
    <property type="entry name" value="WH_DNA-bd_sf"/>
</dbReference>
<dbReference type="HOGENOM" id="CLU_041141_5_0_11"/>
<dbReference type="InterPro" id="IPR057727">
    <property type="entry name" value="WCX_dom"/>
</dbReference>
<feature type="domain" description="HTH deoR-type" evidence="4">
    <location>
        <begin position="2"/>
        <end position="61"/>
    </location>
</feature>
<dbReference type="InterPro" id="IPR018356">
    <property type="entry name" value="Tscrpt_reg_HTH_DeoR_CS"/>
</dbReference>
<accession>H5X341</accession>
<dbReference type="GO" id="GO:0003700">
    <property type="term" value="F:DNA-binding transcription factor activity"/>
    <property type="evidence" value="ECO:0007669"/>
    <property type="project" value="InterPro"/>
</dbReference>
<dbReference type="PIRSF" id="PIRSF016838">
    <property type="entry name" value="PafC"/>
    <property type="match status" value="1"/>
</dbReference>
<evidence type="ECO:0000256" key="2">
    <source>
        <dbReference type="ARBA" id="ARBA00023125"/>
    </source>
</evidence>
<dbReference type="AlphaFoldDB" id="H5X341"/>
<gene>
    <name evidence="5" type="ORF">SacmaDRAFT_5072</name>
</gene>
<dbReference type="eggNOG" id="COG2378">
    <property type="taxonomic scope" value="Bacteria"/>
</dbReference>
<organism evidence="5 6">
    <name type="scientific">Saccharomonospora marina XMU15</name>
    <dbReference type="NCBI Taxonomy" id="882083"/>
    <lineage>
        <taxon>Bacteria</taxon>
        <taxon>Bacillati</taxon>
        <taxon>Actinomycetota</taxon>
        <taxon>Actinomycetes</taxon>
        <taxon>Pseudonocardiales</taxon>
        <taxon>Pseudonocardiaceae</taxon>
        <taxon>Saccharomonospora</taxon>
    </lineage>
</organism>
<dbReference type="PROSITE" id="PS52050">
    <property type="entry name" value="WYL"/>
    <property type="match status" value="1"/>
</dbReference>
<dbReference type="EMBL" id="CM001439">
    <property type="protein sequence ID" value="EHR53240.1"/>
    <property type="molecule type" value="Genomic_DNA"/>
</dbReference>
<dbReference type="PANTHER" id="PTHR34580:SF1">
    <property type="entry name" value="PROTEIN PAFC"/>
    <property type="match status" value="1"/>
</dbReference>
<dbReference type="InterPro" id="IPR026881">
    <property type="entry name" value="WYL_dom"/>
</dbReference>
<evidence type="ECO:0000256" key="1">
    <source>
        <dbReference type="ARBA" id="ARBA00023015"/>
    </source>
</evidence>
<proteinExistence type="predicted"/>
<dbReference type="PANTHER" id="PTHR34580">
    <property type="match status" value="1"/>
</dbReference>
<dbReference type="Pfam" id="PF08279">
    <property type="entry name" value="HTH_11"/>
    <property type="match status" value="1"/>
</dbReference>
<dbReference type="RefSeq" id="WP_009156616.1">
    <property type="nucleotide sequence ID" value="NZ_CM001439.1"/>
</dbReference>
<dbReference type="PROSITE" id="PS00894">
    <property type="entry name" value="HTH_DEOR_1"/>
    <property type="match status" value="1"/>
</dbReference>
<dbReference type="GO" id="GO:0003677">
    <property type="term" value="F:DNA binding"/>
    <property type="evidence" value="ECO:0007669"/>
    <property type="project" value="UniProtKB-KW"/>
</dbReference>
<protein>
    <submittedName>
        <fullName evidence="5">Putative transcriptional regulator</fullName>
    </submittedName>
</protein>
<evidence type="ECO:0000313" key="5">
    <source>
        <dbReference type="EMBL" id="EHR53240.1"/>
    </source>
</evidence>
<evidence type="ECO:0000313" key="6">
    <source>
        <dbReference type="Proteomes" id="UP000004926"/>
    </source>
</evidence>
<dbReference type="InterPro" id="IPR013196">
    <property type="entry name" value="HTH_11"/>
</dbReference>
<dbReference type="Proteomes" id="UP000004926">
    <property type="component" value="Chromosome"/>
</dbReference>
<dbReference type="InterPro" id="IPR051534">
    <property type="entry name" value="CBASS_pafABC_assoc_protein"/>
</dbReference>
<evidence type="ECO:0000259" key="4">
    <source>
        <dbReference type="PROSITE" id="PS51000"/>
    </source>
</evidence>
<dbReference type="InterPro" id="IPR001034">
    <property type="entry name" value="DeoR_HTH"/>
</dbReference>
<dbReference type="Pfam" id="PF13280">
    <property type="entry name" value="WYL"/>
    <property type="match status" value="1"/>
</dbReference>
<sequence length="323" mass="35334">MRSERLVALLFTLQRRRSATIAQLADELGVSERTMHRDIAALQAAGVPVWTEPGRHGGVRLVEGWRSRLDGLTSREAVAIFAMGVPRALAALGLGTAVSSAHAKLSATLPASLREQAQHLAQRFHLDAPGWFRREDDAEHLAAVARAVWAQTRTLVAYRTGERTVERVLDPLGLVLKAGVWYLVARADGESVRTYRVARIIATQPLAERFQRPTDFDLASWWERSSATFERSLQRARVSVRLSPAGVRALPNVLDADVAVTALEQAGPPAEDGWTDVELPLEDDAWIAAGQLLALGCEVEISHPEAVRAAFAEHGKRMAARNS</sequence>
<keyword evidence="2" id="KW-0238">DNA-binding</keyword>
<keyword evidence="6" id="KW-1185">Reference proteome</keyword>
<dbReference type="Pfam" id="PF25583">
    <property type="entry name" value="WCX"/>
    <property type="match status" value="1"/>
</dbReference>
<keyword evidence="1" id="KW-0805">Transcription regulation</keyword>